<accession>A0A1I1JWL3</accession>
<proteinExistence type="predicted"/>
<gene>
    <name evidence="1" type="ORF">SAMN05421848_1825</name>
</gene>
<dbReference type="OrthoDB" id="6183802at2"/>
<keyword evidence="2" id="KW-1185">Reference proteome</keyword>
<dbReference type="EMBL" id="FOLY01000003">
    <property type="protein sequence ID" value="SFC53069.1"/>
    <property type="molecule type" value="Genomic_DNA"/>
</dbReference>
<evidence type="ECO:0000313" key="2">
    <source>
        <dbReference type="Proteomes" id="UP000199046"/>
    </source>
</evidence>
<evidence type="ECO:0000313" key="1">
    <source>
        <dbReference type="EMBL" id="SFC53069.1"/>
    </source>
</evidence>
<dbReference type="Proteomes" id="UP000199046">
    <property type="component" value="Unassembled WGS sequence"/>
</dbReference>
<dbReference type="RefSeq" id="WP_090133117.1">
    <property type="nucleotide sequence ID" value="NZ_FOLY01000003.1"/>
</dbReference>
<protein>
    <submittedName>
        <fullName evidence="1">Uncharacterized protein</fullName>
    </submittedName>
</protein>
<dbReference type="AlphaFoldDB" id="A0A1I1JWL3"/>
<sequence>MTHYISCTRCGHDQHTPMDTCNEWDEITCSECGEFLDTVGHWNDLNSPSFAMQTLNKSRTLTLMMARESRPINDQQMGQRVSA</sequence>
<organism evidence="1 2">
    <name type="scientific">Kushneria avicenniae</name>
    <dbReference type="NCBI Taxonomy" id="402385"/>
    <lineage>
        <taxon>Bacteria</taxon>
        <taxon>Pseudomonadati</taxon>
        <taxon>Pseudomonadota</taxon>
        <taxon>Gammaproteobacteria</taxon>
        <taxon>Oceanospirillales</taxon>
        <taxon>Halomonadaceae</taxon>
        <taxon>Kushneria</taxon>
    </lineage>
</organism>
<name>A0A1I1JWL3_9GAMM</name>
<reference evidence="2" key="1">
    <citation type="submission" date="2016-10" db="EMBL/GenBank/DDBJ databases">
        <authorList>
            <person name="Varghese N."/>
            <person name="Submissions S."/>
        </authorList>
    </citation>
    <scope>NUCLEOTIDE SEQUENCE [LARGE SCALE GENOMIC DNA]</scope>
    <source>
        <strain evidence="2">DSM 23439</strain>
    </source>
</reference>